<protein>
    <recommendedName>
        <fullName evidence="10">Type II secretion system protein M</fullName>
        <shortName evidence="10">T2SS protein M</shortName>
    </recommendedName>
    <alternativeName>
        <fullName evidence="10">General secretion pathway protein M</fullName>
    </alternativeName>
</protein>
<sequence length="158" mass="17234">MENIKTWWNGLILREKQMVSVGGVVLAIGILYWGIWAPISGAEADAERALQAQQNTLSYVKQTANKIAGLKQSGGQKGFSGSLSAAVTQSAKAYGLEITRMQPQGKKIQVWMDEVPFDSLLGYLSDLVQKQGLSLENIDLAQSDTPGLVKVRRIQLSQ</sequence>
<comment type="similarity">
    <text evidence="2 10">Belongs to the GSP M family.</text>
</comment>
<comment type="caution">
    <text evidence="13">The sequence shown here is derived from an EMBL/GenBank/DDBJ whole genome shotgun (WGS) entry which is preliminary data.</text>
</comment>
<dbReference type="STRING" id="23.BEL05_01910"/>
<accession>A0A1E5IWA7</accession>
<dbReference type="InterPro" id="IPR023229">
    <property type="entry name" value="T2SS_M_periplasmic_sf"/>
</dbReference>
<evidence type="ECO:0000256" key="7">
    <source>
        <dbReference type="ARBA" id="ARBA00022927"/>
    </source>
</evidence>
<feature type="transmembrane region" description="Helical" evidence="11">
    <location>
        <begin position="21"/>
        <end position="39"/>
    </location>
</feature>
<evidence type="ECO:0000256" key="11">
    <source>
        <dbReference type="SAM" id="Phobius"/>
    </source>
</evidence>
<keyword evidence="9 10" id="KW-0472">Membrane</keyword>
<keyword evidence="7 10" id="KW-0653">Protein transport</keyword>
<evidence type="ECO:0000256" key="8">
    <source>
        <dbReference type="ARBA" id="ARBA00022989"/>
    </source>
</evidence>
<dbReference type="AlphaFoldDB" id="A0A1E5IWA7"/>
<evidence type="ECO:0000313" key="13">
    <source>
        <dbReference type="EMBL" id="OEG74832.1"/>
    </source>
</evidence>
<comment type="function">
    <text evidence="10">Inner membrane component of the type II secretion system required for the energy-dependent secretion of extracellular factors such as proteases and toxins from the periplasm.</text>
</comment>
<dbReference type="GO" id="GO:0015627">
    <property type="term" value="C:type II protein secretion system complex"/>
    <property type="evidence" value="ECO:0007669"/>
    <property type="project" value="InterPro"/>
</dbReference>
<evidence type="ECO:0000256" key="4">
    <source>
        <dbReference type="ARBA" id="ARBA00022475"/>
    </source>
</evidence>
<comment type="subcellular location">
    <subcellularLocation>
        <location evidence="1">Cell inner membrane</location>
        <topology evidence="1">Single-pass membrane protein</topology>
    </subcellularLocation>
</comment>
<dbReference type="EMBL" id="MCBT01000015">
    <property type="protein sequence ID" value="OEG74832.1"/>
    <property type="molecule type" value="Genomic_DNA"/>
</dbReference>
<evidence type="ECO:0000256" key="3">
    <source>
        <dbReference type="ARBA" id="ARBA00022448"/>
    </source>
</evidence>
<keyword evidence="4 10" id="KW-1003">Cell membrane</keyword>
<dbReference type="Gene3D" id="3.30.1360.100">
    <property type="entry name" value="General secretion pathway protein M, EpsM"/>
    <property type="match status" value="1"/>
</dbReference>
<dbReference type="GO" id="GO:0005886">
    <property type="term" value="C:plasma membrane"/>
    <property type="evidence" value="ECO:0007669"/>
    <property type="project" value="UniProtKB-SubCell"/>
</dbReference>
<dbReference type="Pfam" id="PF04612">
    <property type="entry name" value="T2SSM"/>
    <property type="match status" value="1"/>
</dbReference>
<dbReference type="EMBL" id="BPEU01000018">
    <property type="protein sequence ID" value="GIU42410.1"/>
    <property type="molecule type" value="Genomic_DNA"/>
</dbReference>
<dbReference type="Proteomes" id="UP000773469">
    <property type="component" value="Unassembled WGS sequence"/>
</dbReference>
<reference evidence="13 14" key="1">
    <citation type="submission" date="2016-07" db="EMBL/GenBank/DDBJ databases">
        <title>Whole-genome of two Shewanella species isolated from a digestive organ of sea cucumber Apostichopus japonicus Selenka 1867.</title>
        <authorList>
            <person name="Hong H.-H."/>
            <person name="Choi H."/>
            <person name="Cheon S."/>
            <person name="Oh J.-S."/>
            <person name="Lee H.-G."/>
            <person name="Park C."/>
        </authorList>
    </citation>
    <scope>NUCLEOTIDE SEQUENCE [LARGE SCALE GENOMIC DNA]</scope>
    <source>
        <strain evidence="13 14">CSB03KR</strain>
    </source>
</reference>
<keyword evidence="8 11" id="KW-1133">Transmembrane helix</keyword>
<evidence type="ECO:0000256" key="1">
    <source>
        <dbReference type="ARBA" id="ARBA00004377"/>
    </source>
</evidence>
<dbReference type="GO" id="GO:0015628">
    <property type="term" value="P:protein secretion by the type II secretion system"/>
    <property type="evidence" value="ECO:0007669"/>
    <property type="project" value="InterPro"/>
</dbReference>
<dbReference type="SUPFAM" id="SSF103054">
    <property type="entry name" value="General secretion pathway protein M, EpsM"/>
    <property type="match status" value="1"/>
</dbReference>
<gene>
    <name evidence="12" type="primary">gspM</name>
    <name evidence="13" type="ORF">BEL05_01910</name>
    <name evidence="12" type="ORF">TUM3794_25660</name>
</gene>
<keyword evidence="6 11" id="KW-0812">Transmembrane</keyword>
<keyword evidence="15" id="KW-1185">Reference proteome</keyword>
<evidence type="ECO:0000256" key="9">
    <source>
        <dbReference type="ARBA" id="ARBA00023136"/>
    </source>
</evidence>
<evidence type="ECO:0000313" key="12">
    <source>
        <dbReference type="EMBL" id="GIU42410.1"/>
    </source>
</evidence>
<name>A0A1E5IWA7_SHECO</name>
<reference evidence="12 15" key="2">
    <citation type="submission" date="2021-05" db="EMBL/GenBank/DDBJ databases">
        <title>Molecular characterization for Shewanella algae harboring chromosomal blaOXA-55-like strains isolated from clinical and environment sample.</title>
        <authorList>
            <person name="Ohama Y."/>
            <person name="Aoki K."/>
            <person name="Harada S."/>
            <person name="Moriya K."/>
            <person name="Ishii Y."/>
            <person name="Tateda K."/>
        </authorList>
    </citation>
    <scope>NUCLEOTIDE SEQUENCE [LARGE SCALE GENOMIC DNA]</scope>
    <source>
        <strain evidence="12 15">MBTL60-118</strain>
    </source>
</reference>
<evidence type="ECO:0000256" key="10">
    <source>
        <dbReference type="PIRNR" id="PIRNR006291"/>
    </source>
</evidence>
<dbReference type="PIRSF" id="PIRSF006291">
    <property type="entry name" value="GspM"/>
    <property type="match status" value="1"/>
</dbReference>
<dbReference type="OrthoDB" id="6624834at2"/>
<evidence type="ECO:0000313" key="14">
    <source>
        <dbReference type="Proteomes" id="UP000095230"/>
    </source>
</evidence>
<dbReference type="RefSeq" id="WP_028763672.1">
    <property type="nucleotide sequence ID" value="NZ_BPEU01000018.1"/>
</dbReference>
<evidence type="ECO:0000256" key="6">
    <source>
        <dbReference type="ARBA" id="ARBA00022692"/>
    </source>
</evidence>
<dbReference type="Proteomes" id="UP000095230">
    <property type="component" value="Unassembled WGS sequence"/>
</dbReference>
<keyword evidence="3 10" id="KW-0813">Transport</keyword>
<evidence type="ECO:0000313" key="15">
    <source>
        <dbReference type="Proteomes" id="UP000773469"/>
    </source>
</evidence>
<keyword evidence="5 10" id="KW-0997">Cell inner membrane</keyword>
<dbReference type="InterPro" id="IPR007690">
    <property type="entry name" value="T2SS_GspM"/>
</dbReference>
<organism evidence="13 14">
    <name type="scientific">Shewanella colwelliana</name>
    <name type="common">Alteromonas colwelliana</name>
    <dbReference type="NCBI Taxonomy" id="23"/>
    <lineage>
        <taxon>Bacteria</taxon>
        <taxon>Pseudomonadati</taxon>
        <taxon>Pseudomonadota</taxon>
        <taxon>Gammaproteobacteria</taxon>
        <taxon>Alteromonadales</taxon>
        <taxon>Shewanellaceae</taxon>
        <taxon>Shewanella</taxon>
    </lineage>
</organism>
<evidence type="ECO:0000256" key="5">
    <source>
        <dbReference type="ARBA" id="ARBA00022519"/>
    </source>
</evidence>
<evidence type="ECO:0000256" key="2">
    <source>
        <dbReference type="ARBA" id="ARBA00010637"/>
    </source>
</evidence>
<proteinExistence type="inferred from homology"/>